<dbReference type="EMBL" id="JACRWE010000002">
    <property type="protein sequence ID" value="MBC5995818.1"/>
    <property type="molecule type" value="Genomic_DNA"/>
</dbReference>
<dbReference type="InterPro" id="IPR007693">
    <property type="entry name" value="DNA_helicase_DnaB-like_N"/>
</dbReference>
<evidence type="ECO:0000256" key="2">
    <source>
        <dbReference type="ARBA" id="ARBA00022515"/>
    </source>
</evidence>
<gene>
    <name evidence="13" type="ORF">H8923_03530</name>
</gene>
<evidence type="ECO:0000256" key="4">
    <source>
        <dbReference type="ARBA" id="ARBA00022741"/>
    </source>
</evidence>
<dbReference type="InterPro" id="IPR003593">
    <property type="entry name" value="AAA+_ATPase"/>
</dbReference>
<dbReference type="InterPro" id="IPR007694">
    <property type="entry name" value="DNA_helicase_DnaB-like_C"/>
</dbReference>
<dbReference type="InterPro" id="IPR036185">
    <property type="entry name" value="DNA_heli_DnaB-like_N_sf"/>
</dbReference>
<evidence type="ECO:0000256" key="3">
    <source>
        <dbReference type="ARBA" id="ARBA00022705"/>
    </source>
</evidence>
<evidence type="ECO:0000256" key="8">
    <source>
        <dbReference type="ARBA" id="ARBA00023125"/>
    </source>
</evidence>
<evidence type="ECO:0000256" key="7">
    <source>
        <dbReference type="ARBA" id="ARBA00022840"/>
    </source>
</evidence>
<accession>A0ABR7JLM9</accession>
<evidence type="ECO:0000256" key="5">
    <source>
        <dbReference type="ARBA" id="ARBA00022801"/>
    </source>
</evidence>
<dbReference type="Gene3D" id="3.40.50.300">
    <property type="entry name" value="P-loop containing nucleotide triphosphate hydrolases"/>
    <property type="match status" value="1"/>
</dbReference>
<keyword evidence="4" id="KW-0547">Nucleotide-binding</keyword>
<dbReference type="PANTHER" id="PTHR30153">
    <property type="entry name" value="REPLICATIVE DNA HELICASE DNAB"/>
    <property type="match status" value="1"/>
</dbReference>
<comment type="similarity">
    <text evidence="1">Belongs to the helicase family. DnaB subfamily.</text>
</comment>
<evidence type="ECO:0000259" key="12">
    <source>
        <dbReference type="PROSITE" id="PS51199"/>
    </source>
</evidence>
<evidence type="ECO:0000256" key="1">
    <source>
        <dbReference type="ARBA" id="ARBA00008428"/>
    </source>
</evidence>
<dbReference type="PANTHER" id="PTHR30153:SF2">
    <property type="entry name" value="REPLICATIVE DNA HELICASE"/>
    <property type="match status" value="1"/>
</dbReference>
<evidence type="ECO:0000256" key="11">
    <source>
        <dbReference type="ARBA" id="ARBA00048954"/>
    </source>
</evidence>
<dbReference type="SMART" id="SM00382">
    <property type="entry name" value="AAA"/>
    <property type="match status" value="1"/>
</dbReference>
<evidence type="ECO:0000256" key="9">
    <source>
        <dbReference type="ARBA" id="ARBA00023235"/>
    </source>
</evidence>
<dbReference type="Gene3D" id="1.10.860.10">
    <property type="entry name" value="DNAb Helicase, Chain A"/>
    <property type="match status" value="1"/>
</dbReference>
<dbReference type="SUPFAM" id="SSF48024">
    <property type="entry name" value="N-terminal domain of DnaB helicase"/>
    <property type="match status" value="1"/>
</dbReference>
<name>A0ABR7JLM9_9FIRM</name>
<dbReference type="Pfam" id="PF00772">
    <property type="entry name" value="DnaB"/>
    <property type="match status" value="1"/>
</dbReference>
<feature type="domain" description="SF4 helicase" evidence="12">
    <location>
        <begin position="160"/>
        <end position="435"/>
    </location>
</feature>
<keyword evidence="5" id="KW-0378">Hydrolase</keyword>
<protein>
    <recommendedName>
        <fullName evidence="10">DNA 5'-3' helicase</fullName>
        <ecNumber evidence="10">5.6.2.3</ecNumber>
    </recommendedName>
</protein>
<keyword evidence="2" id="KW-0639">Primosome</keyword>
<keyword evidence="7" id="KW-0067">ATP-binding</keyword>
<dbReference type="EC" id="5.6.2.3" evidence="10"/>
<organism evidence="13 14">
    <name type="scientific">Romboutsia faecis</name>
    <dbReference type="NCBI Taxonomy" id="2764597"/>
    <lineage>
        <taxon>Bacteria</taxon>
        <taxon>Bacillati</taxon>
        <taxon>Bacillota</taxon>
        <taxon>Clostridia</taxon>
        <taxon>Peptostreptococcales</taxon>
        <taxon>Peptostreptococcaceae</taxon>
        <taxon>Romboutsia</taxon>
    </lineage>
</organism>
<sequence length="440" mass="50482">MSQLVSAIEIEQAFLGCILLDNSLSSKLDEIYEDCFYNNLNKEIYLSMVELLRENKTIDLVNVKTKLDGSEIKVEILYLLDLTSICRTYSIDSYIETLKEKADRRFIINKCQSLLKKVTVGEDLDLSIFNFENEMKKLVSDNKYNDDIVSISQSVLDLLEGNGSPKIKFGITFLDEVVGGLFKGELTTIAAKSGLGKTSFALQIMLNAVKQGKKILFITREMSKEQIIMRNITKKTGINTNRMKSNDISAEEWKIIIEVLSDLNKNNLIYINDKIHTVAQIRKRIREIKPDLLIVDYVQLMSPSTSMTNREREVASISRDLKNITLDFDMSVIQLSQLNDEMKDFRPRGDRPMRESKALFHDSNNVIYIHEPIDSDLDEICKKLGRTKESVLKANENGVKILEVIIAKCRDGEKRYKYFAYNGQRLHFQEMKENIGGYVC</sequence>
<dbReference type="RefSeq" id="WP_153923695.1">
    <property type="nucleotide sequence ID" value="NZ_JACRWE010000002.1"/>
</dbReference>
<keyword evidence="8" id="KW-0238">DNA-binding</keyword>
<keyword evidence="14" id="KW-1185">Reference proteome</keyword>
<keyword evidence="3" id="KW-0235">DNA replication</keyword>
<evidence type="ECO:0000313" key="14">
    <source>
        <dbReference type="Proteomes" id="UP000609849"/>
    </source>
</evidence>
<evidence type="ECO:0000256" key="6">
    <source>
        <dbReference type="ARBA" id="ARBA00022806"/>
    </source>
</evidence>
<comment type="catalytic activity">
    <reaction evidence="11">
        <text>ATP + H2O = ADP + phosphate + H(+)</text>
        <dbReference type="Rhea" id="RHEA:13065"/>
        <dbReference type="ChEBI" id="CHEBI:15377"/>
        <dbReference type="ChEBI" id="CHEBI:15378"/>
        <dbReference type="ChEBI" id="CHEBI:30616"/>
        <dbReference type="ChEBI" id="CHEBI:43474"/>
        <dbReference type="ChEBI" id="CHEBI:456216"/>
        <dbReference type="EC" id="5.6.2.3"/>
    </reaction>
</comment>
<comment type="caution">
    <text evidence="13">The sequence shown here is derived from an EMBL/GenBank/DDBJ whole genome shotgun (WGS) entry which is preliminary data.</text>
</comment>
<dbReference type="SUPFAM" id="SSF52540">
    <property type="entry name" value="P-loop containing nucleoside triphosphate hydrolases"/>
    <property type="match status" value="1"/>
</dbReference>
<dbReference type="PROSITE" id="PS51199">
    <property type="entry name" value="SF4_HELICASE"/>
    <property type="match status" value="1"/>
</dbReference>
<keyword evidence="9" id="KW-0413">Isomerase</keyword>
<proteinExistence type="inferred from homology"/>
<reference evidence="13 14" key="1">
    <citation type="submission" date="2020-08" db="EMBL/GenBank/DDBJ databases">
        <authorList>
            <person name="Liu C."/>
            <person name="Sun Q."/>
        </authorList>
    </citation>
    <scope>NUCLEOTIDE SEQUENCE [LARGE SCALE GENOMIC DNA]</scope>
    <source>
        <strain evidence="13 14">NSJ-18</strain>
    </source>
</reference>
<keyword evidence="6" id="KW-0347">Helicase</keyword>
<dbReference type="Pfam" id="PF03796">
    <property type="entry name" value="DnaB_C"/>
    <property type="match status" value="1"/>
</dbReference>
<evidence type="ECO:0000313" key="13">
    <source>
        <dbReference type="EMBL" id="MBC5995818.1"/>
    </source>
</evidence>
<dbReference type="Proteomes" id="UP000609849">
    <property type="component" value="Unassembled WGS sequence"/>
</dbReference>
<dbReference type="InterPro" id="IPR016136">
    <property type="entry name" value="DNA_helicase_N/primase_C"/>
</dbReference>
<evidence type="ECO:0000256" key="10">
    <source>
        <dbReference type="ARBA" id="ARBA00044969"/>
    </source>
</evidence>
<dbReference type="InterPro" id="IPR027417">
    <property type="entry name" value="P-loop_NTPase"/>
</dbReference>